<evidence type="ECO:0000256" key="5">
    <source>
        <dbReference type="SAM" id="Coils"/>
    </source>
</evidence>
<dbReference type="PROSITE" id="PS51900">
    <property type="entry name" value="CB"/>
    <property type="match status" value="1"/>
</dbReference>
<dbReference type="InterPro" id="IPR025269">
    <property type="entry name" value="SAM-like_dom"/>
</dbReference>
<gene>
    <name evidence="7" type="ORF">KHY35_13450</name>
</gene>
<protein>
    <submittedName>
        <fullName evidence="7">Site-specific integrase</fullName>
    </submittedName>
</protein>
<evidence type="ECO:0000313" key="8">
    <source>
        <dbReference type="Proteomes" id="UP000782901"/>
    </source>
</evidence>
<dbReference type="SUPFAM" id="SSF56349">
    <property type="entry name" value="DNA breaking-rejoining enzymes"/>
    <property type="match status" value="1"/>
</dbReference>
<keyword evidence="5" id="KW-0175">Coiled coil</keyword>
<evidence type="ECO:0000259" key="6">
    <source>
        <dbReference type="PROSITE" id="PS51900"/>
    </source>
</evidence>
<dbReference type="Gene3D" id="1.10.443.10">
    <property type="entry name" value="Intergrase catalytic core"/>
    <property type="match status" value="1"/>
</dbReference>
<dbReference type="GO" id="GO:0015074">
    <property type="term" value="P:DNA integration"/>
    <property type="evidence" value="ECO:0007669"/>
    <property type="project" value="UniProtKB-KW"/>
</dbReference>
<reference evidence="7" key="1">
    <citation type="submission" date="2021-02" db="EMBL/GenBank/DDBJ databases">
        <title>Infant gut strain persistence is associated with maternal origin, phylogeny, and functional potential including surface adhesion and iron acquisition.</title>
        <authorList>
            <person name="Lou Y.C."/>
        </authorList>
    </citation>
    <scope>NUCLEOTIDE SEQUENCE</scope>
    <source>
        <strain evidence="7">L3_082_243G1_dasL3_082_243G1_maxbin2.maxbin.015s ta_sub</strain>
    </source>
</reference>
<dbReference type="Pfam" id="PF17293">
    <property type="entry name" value="Arm-DNA-bind_5"/>
    <property type="match status" value="1"/>
</dbReference>
<dbReference type="GO" id="GO:0006310">
    <property type="term" value="P:DNA recombination"/>
    <property type="evidence" value="ECO:0007669"/>
    <property type="project" value="UniProtKB-KW"/>
</dbReference>
<sequence length="403" mass="47358">MATIKFYLDTRREKKDGLFPLKLNIHNKGTFFLSTGYSATKEKWNGTEFTNKEANYKTKNAALRKMLNDMENAIFRLEMDGKSKETSDKSLKVILEKYLPGYVQEKTKFFTDYMTDFINLKDKPGTKTVYTSTLNKIIEFDRTCTFDTMDIDWMRRFEKHMKDSGMKVNAYALHLRNIRAVFNYAIDEEITALYPFRKFKIKKEETAKRSLTAEQVALLRDYKCEEYQERYRDIFMLMLYLIGINAVDLFNLKQIINGRIEYHRAKTSKLYSIKVEPEAMEIIEKYRGKDWLINILDEYGNYKDFLHRMGIGLKQIGPVVRTGLGGKKNREPIFPEISSYWTRHTWATIAAELDIPKETISAALGHEIGSEVTSIYINFDRKKIDEANRKVIDYLNSVRIKNK</sequence>
<dbReference type="PANTHER" id="PTHR30349:SF64">
    <property type="entry name" value="PROPHAGE INTEGRASE INTD-RELATED"/>
    <property type="match status" value="1"/>
</dbReference>
<dbReference type="InterPro" id="IPR010998">
    <property type="entry name" value="Integrase_recombinase_N"/>
</dbReference>
<dbReference type="InterPro" id="IPR035386">
    <property type="entry name" value="Arm-DNA-bind_5"/>
</dbReference>
<dbReference type="PANTHER" id="PTHR30349">
    <property type="entry name" value="PHAGE INTEGRASE-RELATED"/>
    <property type="match status" value="1"/>
</dbReference>
<evidence type="ECO:0000256" key="2">
    <source>
        <dbReference type="ARBA" id="ARBA00023125"/>
    </source>
</evidence>
<dbReference type="InterPro" id="IPR044068">
    <property type="entry name" value="CB"/>
</dbReference>
<dbReference type="Pfam" id="PF13102">
    <property type="entry name" value="Phage_int_SAM_5"/>
    <property type="match status" value="1"/>
</dbReference>
<dbReference type="InterPro" id="IPR011010">
    <property type="entry name" value="DNA_brk_join_enz"/>
</dbReference>
<dbReference type="Proteomes" id="UP000782901">
    <property type="component" value="Unassembled WGS sequence"/>
</dbReference>
<name>A0A943DT77_BACT4</name>
<dbReference type="InterPro" id="IPR013762">
    <property type="entry name" value="Integrase-like_cat_sf"/>
</dbReference>
<keyword evidence="3" id="KW-0233">DNA recombination</keyword>
<evidence type="ECO:0000256" key="3">
    <source>
        <dbReference type="ARBA" id="ARBA00023172"/>
    </source>
</evidence>
<dbReference type="GO" id="GO:0003677">
    <property type="term" value="F:DNA binding"/>
    <property type="evidence" value="ECO:0007669"/>
    <property type="project" value="UniProtKB-UniRule"/>
</dbReference>
<feature type="coiled-coil region" evidence="5">
    <location>
        <begin position="53"/>
        <end position="80"/>
    </location>
</feature>
<dbReference type="Gene3D" id="1.10.150.130">
    <property type="match status" value="1"/>
</dbReference>
<keyword evidence="1" id="KW-0229">DNA integration</keyword>
<organism evidence="7 8">
    <name type="scientific">Bacteroides thetaiotaomicron</name>
    <dbReference type="NCBI Taxonomy" id="818"/>
    <lineage>
        <taxon>Bacteria</taxon>
        <taxon>Pseudomonadati</taxon>
        <taxon>Bacteroidota</taxon>
        <taxon>Bacteroidia</taxon>
        <taxon>Bacteroidales</taxon>
        <taxon>Bacteroidaceae</taxon>
        <taxon>Bacteroides</taxon>
    </lineage>
</organism>
<feature type="domain" description="Core-binding (CB)" evidence="6">
    <location>
        <begin position="108"/>
        <end position="186"/>
    </location>
</feature>
<proteinExistence type="predicted"/>
<evidence type="ECO:0000313" key="7">
    <source>
        <dbReference type="EMBL" id="MBS5411692.1"/>
    </source>
</evidence>
<accession>A0A943DT77</accession>
<evidence type="ECO:0000256" key="4">
    <source>
        <dbReference type="PROSITE-ProRule" id="PRU01248"/>
    </source>
</evidence>
<evidence type="ECO:0000256" key="1">
    <source>
        <dbReference type="ARBA" id="ARBA00022908"/>
    </source>
</evidence>
<dbReference type="InterPro" id="IPR050090">
    <property type="entry name" value="Tyrosine_recombinase_XerCD"/>
</dbReference>
<dbReference type="AlphaFoldDB" id="A0A943DT77"/>
<keyword evidence="2 4" id="KW-0238">DNA-binding</keyword>
<dbReference type="EMBL" id="JAGZEE010000018">
    <property type="protein sequence ID" value="MBS5411692.1"/>
    <property type="molecule type" value="Genomic_DNA"/>
</dbReference>
<comment type="caution">
    <text evidence="7">The sequence shown here is derived from an EMBL/GenBank/DDBJ whole genome shotgun (WGS) entry which is preliminary data.</text>
</comment>